<organism evidence="1">
    <name type="scientific">Rhizophora mucronata</name>
    <name type="common">Asiatic mangrove</name>
    <dbReference type="NCBI Taxonomy" id="61149"/>
    <lineage>
        <taxon>Eukaryota</taxon>
        <taxon>Viridiplantae</taxon>
        <taxon>Streptophyta</taxon>
        <taxon>Embryophyta</taxon>
        <taxon>Tracheophyta</taxon>
        <taxon>Spermatophyta</taxon>
        <taxon>Magnoliopsida</taxon>
        <taxon>eudicotyledons</taxon>
        <taxon>Gunneridae</taxon>
        <taxon>Pentapetalae</taxon>
        <taxon>rosids</taxon>
        <taxon>fabids</taxon>
        <taxon>Malpighiales</taxon>
        <taxon>Rhizophoraceae</taxon>
        <taxon>Rhizophora</taxon>
    </lineage>
</organism>
<sequence>MKSLKKGIFKVLPEVNCTGGLQPVSIASFKLPSTGGILLSILILFNNWLSVFIPPTPSRLLPKWLLPFSLKGLPHMFLPVTASNSSATCISSRWSNLFEAKPPLNLTFS</sequence>
<dbReference type="AlphaFoldDB" id="A0A2P2JKM8"/>
<evidence type="ECO:0000313" key="1">
    <source>
        <dbReference type="EMBL" id="MBW94004.1"/>
    </source>
</evidence>
<name>A0A2P2JKM8_RHIMU</name>
<reference evidence="1" key="1">
    <citation type="submission" date="2018-02" db="EMBL/GenBank/DDBJ databases">
        <title>Rhizophora mucronata_Transcriptome.</title>
        <authorList>
            <person name="Meera S.P."/>
            <person name="Sreeshan A."/>
            <person name="Augustine A."/>
        </authorList>
    </citation>
    <scope>NUCLEOTIDE SEQUENCE</scope>
    <source>
        <tissue evidence="1">Leaf</tissue>
    </source>
</reference>
<accession>A0A2P2JKM8</accession>
<dbReference type="EMBL" id="GGEC01013523">
    <property type="protein sequence ID" value="MBW94006.1"/>
    <property type="molecule type" value="Transcribed_RNA"/>
</dbReference>
<proteinExistence type="predicted"/>
<protein>
    <submittedName>
        <fullName evidence="1">Telomere repeat-binding protein 5-like</fullName>
    </submittedName>
</protein>
<dbReference type="EMBL" id="GGEC01013521">
    <property type="protein sequence ID" value="MBW94004.1"/>
    <property type="molecule type" value="Transcribed_RNA"/>
</dbReference>